<evidence type="ECO:0000313" key="2">
    <source>
        <dbReference type="Proteomes" id="UP000054995"/>
    </source>
</evidence>
<organism evidence="1 2">
    <name type="scientific">Trichinella pseudospiralis</name>
    <name type="common">Parasitic roundworm</name>
    <dbReference type="NCBI Taxonomy" id="6337"/>
    <lineage>
        <taxon>Eukaryota</taxon>
        <taxon>Metazoa</taxon>
        <taxon>Ecdysozoa</taxon>
        <taxon>Nematoda</taxon>
        <taxon>Enoplea</taxon>
        <taxon>Dorylaimia</taxon>
        <taxon>Trichinellida</taxon>
        <taxon>Trichinellidae</taxon>
        <taxon>Trichinella</taxon>
    </lineage>
</organism>
<comment type="caution">
    <text evidence="1">The sequence shown here is derived from an EMBL/GenBank/DDBJ whole genome shotgun (WGS) entry which is preliminary data.</text>
</comment>
<dbReference type="EMBL" id="JYDT01000044">
    <property type="protein sequence ID" value="KRY88236.1"/>
    <property type="molecule type" value="Genomic_DNA"/>
</dbReference>
<evidence type="ECO:0000313" key="1">
    <source>
        <dbReference type="EMBL" id="KRY88236.1"/>
    </source>
</evidence>
<proteinExistence type="predicted"/>
<reference evidence="1 2" key="1">
    <citation type="submission" date="2015-01" db="EMBL/GenBank/DDBJ databases">
        <title>Evolution of Trichinella species and genotypes.</title>
        <authorList>
            <person name="Korhonen P.K."/>
            <person name="Edoardo P."/>
            <person name="Giuseppe L.R."/>
            <person name="Gasser R.B."/>
        </authorList>
    </citation>
    <scope>NUCLEOTIDE SEQUENCE [LARGE SCALE GENOMIC DNA]</scope>
    <source>
        <strain evidence="1">ISS470</strain>
    </source>
</reference>
<protein>
    <submittedName>
        <fullName evidence="1">Uncharacterized protein</fullName>
    </submittedName>
</protein>
<gene>
    <name evidence="1" type="ORF">T4D_6369</name>
</gene>
<dbReference type="OrthoDB" id="5913536at2759"/>
<keyword evidence="2" id="KW-1185">Reference proteome</keyword>
<accession>A0A0V1FQL8</accession>
<dbReference type="Proteomes" id="UP000054995">
    <property type="component" value="Unassembled WGS sequence"/>
</dbReference>
<sequence length="106" mass="11584">MDFVCSNLATLVFGENSFARCATDEHNCVDRCSACQCLDHLQLADHRLRLTLIAISASPIMFSPLMSTGDNRVQSQWGRGGDTGNHRIAMASCGSTPLDHIFPSNR</sequence>
<name>A0A0V1FQL8_TRIPS</name>